<evidence type="ECO:0000313" key="2">
    <source>
        <dbReference type="Proteomes" id="UP000620327"/>
    </source>
</evidence>
<comment type="caution">
    <text evidence="1">The sequence shown here is derived from an EMBL/GenBank/DDBJ whole genome shotgun (WGS) entry which is preliminary data.</text>
</comment>
<dbReference type="Pfam" id="PF19842">
    <property type="entry name" value="YqeC"/>
    <property type="match status" value="1"/>
</dbReference>
<evidence type="ECO:0000313" key="1">
    <source>
        <dbReference type="EMBL" id="MBC5768952.1"/>
    </source>
</evidence>
<organism evidence="1 2">
    <name type="scientific">Dysosmobacter segnis</name>
    <dbReference type="NCBI Taxonomy" id="2763042"/>
    <lineage>
        <taxon>Bacteria</taxon>
        <taxon>Bacillati</taxon>
        <taxon>Bacillota</taxon>
        <taxon>Clostridia</taxon>
        <taxon>Eubacteriales</taxon>
        <taxon>Oscillospiraceae</taxon>
        <taxon>Dysosmobacter</taxon>
    </lineage>
</organism>
<dbReference type="NCBIfam" id="TIGR03172">
    <property type="entry name" value="selenium cofactor biosynthesis protein YqeC"/>
    <property type="match status" value="1"/>
</dbReference>
<name>A0A923S9E0_9FIRM</name>
<dbReference type="Proteomes" id="UP000620327">
    <property type="component" value="Unassembled WGS sequence"/>
</dbReference>
<gene>
    <name evidence="1" type="primary">yqeC</name>
    <name evidence="1" type="ORF">H8Z83_01120</name>
</gene>
<accession>A0A923S9E0</accession>
<keyword evidence="2" id="KW-1185">Reference proteome</keyword>
<dbReference type="EMBL" id="JACOQI010000001">
    <property type="protein sequence ID" value="MBC5768952.1"/>
    <property type="molecule type" value="Genomic_DNA"/>
</dbReference>
<sequence>MDFSKLLEVYPGVTAVIGSGGKTSLLRRLAAELPGTVLLCTTTHIRPFEEYPLLTAPTPQTIRDTLATHRVLCLGTPCENGKLTAPTLSVETLATLADHVLVEADGSRQLPLKAHDAHEPVIPAVSRQVICVVGASGFGKPIRESVHRLERFCVLTGAAASDPVTPEQAAKAILAEQLCDAVFLNQIDTEAQRSLADRFAAALGGSGLRIAAGSLRAGSGWLYPDI</sequence>
<dbReference type="AlphaFoldDB" id="A0A923S9E0"/>
<protein>
    <submittedName>
        <fullName evidence="1">Selenium-dependent hydroxylase accessory protein YqeC</fullName>
    </submittedName>
</protein>
<dbReference type="InterPro" id="IPR017587">
    <property type="entry name" value="YqeC"/>
</dbReference>
<proteinExistence type="predicted"/>
<dbReference type="RefSeq" id="WP_187013350.1">
    <property type="nucleotide sequence ID" value="NZ_JACOQI010000001.1"/>
</dbReference>
<reference evidence="1" key="1">
    <citation type="submission" date="2020-08" db="EMBL/GenBank/DDBJ databases">
        <title>Genome public.</title>
        <authorList>
            <person name="Liu C."/>
            <person name="Sun Q."/>
        </authorList>
    </citation>
    <scope>NUCLEOTIDE SEQUENCE</scope>
    <source>
        <strain evidence="1">BX15</strain>
    </source>
</reference>